<reference evidence="2" key="1">
    <citation type="submission" date="2020-02" db="EMBL/GenBank/DDBJ databases">
        <authorList>
            <person name="Meier V. D."/>
        </authorList>
    </citation>
    <scope>NUCLEOTIDE SEQUENCE</scope>
    <source>
        <strain evidence="2">AVDCRST_MAG78</strain>
    </source>
</reference>
<sequence length="63" mass="7377">MNRALQPVRSAWEYLKEISGENAYDRYLAVHAATHPDRPPLGRGEFYRQRQDEKYNNPGSRCP</sequence>
<gene>
    <name evidence="2" type="ORF">AVDCRST_MAG78-1851</name>
</gene>
<feature type="region of interest" description="Disordered" evidence="1">
    <location>
        <begin position="34"/>
        <end position="63"/>
    </location>
</feature>
<dbReference type="EMBL" id="CADCVB010000123">
    <property type="protein sequence ID" value="CAA9433362.1"/>
    <property type="molecule type" value="Genomic_DNA"/>
</dbReference>
<feature type="compositionally biased region" description="Basic and acidic residues" evidence="1">
    <location>
        <begin position="34"/>
        <end position="55"/>
    </location>
</feature>
<evidence type="ECO:0008006" key="3">
    <source>
        <dbReference type="Google" id="ProtNLM"/>
    </source>
</evidence>
<name>A0A6J4QBP6_9ACTN</name>
<dbReference type="InterPro" id="IPR007423">
    <property type="entry name" value="Sel_put"/>
</dbReference>
<protein>
    <recommendedName>
        <fullName evidence="3">YbdD/YjiX family protein</fullName>
    </recommendedName>
</protein>
<dbReference type="Pfam" id="PF04328">
    <property type="entry name" value="Sel_put"/>
    <property type="match status" value="1"/>
</dbReference>
<organism evidence="2">
    <name type="scientific">uncultured Rubrobacteraceae bacterium</name>
    <dbReference type="NCBI Taxonomy" id="349277"/>
    <lineage>
        <taxon>Bacteria</taxon>
        <taxon>Bacillati</taxon>
        <taxon>Actinomycetota</taxon>
        <taxon>Rubrobacteria</taxon>
        <taxon>Rubrobacterales</taxon>
        <taxon>Rubrobacteraceae</taxon>
        <taxon>environmental samples</taxon>
    </lineage>
</organism>
<dbReference type="AlphaFoldDB" id="A0A6J4QBP6"/>
<accession>A0A6J4QBP6</accession>
<evidence type="ECO:0000256" key="1">
    <source>
        <dbReference type="SAM" id="MobiDB-lite"/>
    </source>
</evidence>
<proteinExistence type="predicted"/>
<evidence type="ECO:0000313" key="2">
    <source>
        <dbReference type="EMBL" id="CAA9433362.1"/>
    </source>
</evidence>